<evidence type="ECO:0000313" key="2">
    <source>
        <dbReference type="Proteomes" id="UP001652700"/>
    </source>
</evidence>
<dbReference type="GeneID" id="126890176"/>
<dbReference type="Proteomes" id="UP001652700">
    <property type="component" value="Unplaced"/>
</dbReference>
<accession>A0ABM5KXT3</accession>
<evidence type="ECO:0000313" key="1">
    <source>
        <dbReference type="EnsemblMetazoa" id="XP_050514987.1"/>
    </source>
</evidence>
<proteinExistence type="predicted"/>
<dbReference type="RefSeq" id="XP_050514987.1">
    <property type="nucleotide sequence ID" value="XM_050659030.1"/>
</dbReference>
<sequence>MESLSCFEFSSARLEKNLIRLEARKKQTGLSSKLGSSNEPSSKRDIQPLKSLCTAEQNAAGHKSLSNACGAYTGPLLPIGETSSDKLENENAWSQNGTLLGFKQEPFYGAHGNLNGNVGLPVDAASCTLAQLIEDEQDNGLWPLEHPLPLPGWEEEYIAPYRLNNIREYETLACEIEMHLRKVLEEHNYDTVGNFLKLYESYKKSGNDNLLEFFHLYSPPITSEHHTCVGLAFELWNRLRLNLDSKYPGIGNHICVVSCEEEIDSPIVYTNAFRYDPTSLPYRLEKEHVMMCLKVEFSGRTAVMLCDPGYHVARVVTVMSDGAYPHTGWFIQSEEGNTRKDYNYQLTPNNKHFVEWNERTTRNGKVDTFAGIIYVGRPYLTAVDVTERRNLVYGFKSLLSRDQKGDLIAGIYFKLLQNGDEFTIFYQNMGKQRIKLRFSDFMKPEIDKGLLEKISICNEQLNLPENKLLNIIRTSGTILRDTSFLLQLLDVDRCISILSANN</sequence>
<name>A0ABM5KXT3_DIAVI</name>
<organism evidence="1 2">
    <name type="scientific">Diabrotica virgifera virgifera</name>
    <name type="common">western corn rootworm</name>
    <dbReference type="NCBI Taxonomy" id="50390"/>
    <lineage>
        <taxon>Eukaryota</taxon>
        <taxon>Metazoa</taxon>
        <taxon>Ecdysozoa</taxon>
        <taxon>Arthropoda</taxon>
        <taxon>Hexapoda</taxon>
        <taxon>Insecta</taxon>
        <taxon>Pterygota</taxon>
        <taxon>Neoptera</taxon>
        <taxon>Endopterygota</taxon>
        <taxon>Coleoptera</taxon>
        <taxon>Polyphaga</taxon>
        <taxon>Cucujiformia</taxon>
        <taxon>Chrysomeloidea</taxon>
        <taxon>Chrysomelidae</taxon>
        <taxon>Galerucinae</taxon>
        <taxon>Diabroticina</taxon>
        <taxon>Diabroticites</taxon>
        <taxon>Diabrotica</taxon>
    </lineage>
</organism>
<protein>
    <submittedName>
        <fullName evidence="1">Uncharacterized protein</fullName>
    </submittedName>
</protein>
<keyword evidence="2" id="KW-1185">Reference proteome</keyword>
<dbReference type="EnsemblMetazoa" id="XM_050659030.1">
    <property type="protein sequence ID" value="XP_050514987.1"/>
    <property type="gene ID" value="LOC126890176"/>
</dbReference>
<reference evidence="1" key="1">
    <citation type="submission" date="2025-05" db="UniProtKB">
        <authorList>
            <consortium name="EnsemblMetazoa"/>
        </authorList>
    </citation>
    <scope>IDENTIFICATION</scope>
</reference>